<dbReference type="Pfam" id="PF13411">
    <property type="entry name" value="MerR_1"/>
    <property type="match status" value="1"/>
</dbReference>
<evidence type="ECO:0000256" key="1">
    <source>
        <dbReference type="ARBA" id="ARBA00023125"/>
    </source>
</evidence>
<name>A0A1W1XZQ2_9NEIS</name>
<dbReference type="PANTHER" id="PTHR30204:SF92">
    <property type="entry name" value="HTH-TYPE TRANSCRIPTIONAL REGULATOR ZNTR"/>
    <property type="match status" value="1"/>
</dbReference>
<dbReference type="AlphaFoldDB" id="A0A1W1XZQ2"/>
<dbReference type="CDD" id="cd04784">
    <property type="entry name" value="HTH_CadR-PbrR"/>
    <property type="match status" value="1"/>
</dbReference>
<gene>
    <name evidence="3" type="ORF">SAMN02745857_03812</name>
</gene>
<organism evidence="3 4">
    <name type="scientific">Andreprevotia lacus DSM 23236</name>
    <dbReference type="NCBI Taxonomy" id="1121001"/>
    <lineage>
        <taxon>Bacteria</taxon>
        <taxon>Pseudomonadati</taxon>
        <taxon>Pseudomonadota</taxon>
        <taxon>Betaproteobacteria</taxon>
        <taxon>Neisseriales</taxon>
        <taxon>Chitinibacteraceae</taxon>
        <taxon>Andreprevotia</taxon>
    </lineage>
</organism>
<dbReference type="RefSeq" id="WP_084092748.1">
    <property type="nucleotide sequence ID" value="NZ_FWXD01000034.1"/>
</dbReference>
<dbReference type="InterPro" id="IPR009061">
    <property type="entry name" value="DNA-bd_dom_put_sf"/>
</dbReference>
<dbReference type="STRING" id="1121001.SAMN02745857_03812"/>
<dbReference type="PROSITE" id="PS00552">
    <property type="entry name" value="HTH_MERR_1"/>
    <property type="match status" value="1"/>
</dbReference>
<dbReference type="OrthoDB" id="9808480at2"/>
<protein>
    <submittedName>
        <fullName evidence="3">Cd(II)/Pb(II)-responsive transcriptional regulator</fullName>
    </submittedName>
</protein>
<dbReference type="GO" id="GO:0003677">
    <property type="term" value="F:DNA binding"/>
    <property type="evidence" value="ECO:0007669"/>
    <property type="project" value="UniProtKB-KW"/>
</dbReference>
<dbReference type="PROSITE" id="PS50937">
    <property type="entry name" value="HTH_MERR_2"/>
    <property type="match status" value="1"/>
</dbReference>
<dbReference type="NCBIfam" id="TIGR02047">
    <property type="entry name" value="CadR-PbrR"/>
    <property type="match status" value="1"/>
</dbReference>
<evidence type="ECO:0000259" key="2">
    <source>
        <dbReference type="PROSITE" id="PS50937"/>
    </source>
</evidence>
<feature type="domain" description="HTH merR-type" evidence="2">
    <location>
        <begin position="1"/>
        <end position="69"/>
    </location>
</feature>
<dbReference type="Gene3D" id="1.10.1660.10">
    <property type="match status" value="1"/>
</dbReference>
<dbReference type="SMART" id="SM00422">
    <property type="entry name" value="HTH_MERR"/>
    <property type="match status" value="1"/>
</dbReference>
<proteinExistence type="predicted"/>
<evidence type="ECO:0000313" key="4">
    <source>
        <dbReference type="Proteomes" id="UP000192761"/>
    </source>
</evidence>
<dbReference type="GO" id="GO:0045893">
    <property type="term" value="P:positive regulation of DNA-templated transcription"/>
    <property type="evidence" value="ECO:0007669"/>
    <property type="project" value="InterPro"/>
</dbReference>
<evidence type="ECO:0000313" key="3">
    <source>
        <dbReference type="EMBL" id="SMC29396.1"/>
    </source>
</evidence>
<dbReference type="PANTHER" id="PTHR30204">
    <property type="entry name" value="REDOX-CYCLING DRUG-SENSING TRANSCRIPTIONAL ACTIVATOR SOXR"/>
    <property type="match status" value="1"/>
</dbReference>
<dbReference type="InterPro" id="IPR000551">
    <property type="entry name" value="MerR-type_HTH_dom"/>
</dbReference>
<sequence>MKIGELAQAAQCSVETVRYYEKEGLLPEVGRTGGNYRNYGPEHVERLRFIRNCRALDMTHGEIRALLELAQAPNEGCESINQLIDEHIGHVDARIQELLHLKIQLAELRLRCSGGAAGDACRILDGISEMSTEPAHRHTHLG</sequence>
<dbReference type="GO" id="GO:0003700">
    <property type="term" value="F:DNA-binding transcription factor activity"/>
    <property type="evidence" value="ECO:0007669"/>
    <property type="project" value="InterPro"/>
</dbReference>
<reference evidence="3 4" key="1">
    <citation type="submission" date="2017-04" db="EMBL/GenBank/DDBJ databases">
        <authorList>
            <person name="Afonso C.L."/>
            <person name="Miller P.J."/>
            <person name="Scott M.A."/>
            <person name="Spackman E."/>
            <person name="Goraichik I."/>
            <person name="Dimitrov K.M."/>
            <person name="Suarez D.L."/>
            <person name="Swayne D.E."/>
        </authorList>
    </citation>
    <scope>NUCLEOTIDE SEQUENCE [LARGE SCALE GENOMIC DNA]</scope>
    <source>
        <strain evidence="3 4">DSM 23236</strain>
    </source>
</reference>
<dbReference type="PRINTS" id="PR00040">
    <property type="entry name" value="HTHMERR"/>
</dbReference>
<keyword evidence="4" id="KW-1185">Reference proteome</keyword>
<keyword evidence="1" id="KW-0238">DNA-binding</keyword>
<accession>A0A1W1XZQ2</accession>
<dbReference type="Proteomes" id="UP000192761">
    <property type="component" value="Unassembled WGS sequence"/>
</dbReference>
<dbReference type="InterPro" id="IPR011791">
    <property type="entry name" value="CadR-PbrR"/>
</dbReference>
<dbReference type="GO" id="GO:0046872">
    <property type="term" value="F:metal ion binding"/>
    <property type="evidence" value="ECO:0007669"/>
    <property type="project" value="InterPro"/>
</dbReference>
<dbReference type="InterPro" id="IPR047057">
    <property type="entry name" value="MerR_fam"/>
</dbReference>
<dbReference type="SUPFAM" id="SSF46955">
    <property type="entry name" value="Putative DNA-binding domain"/>
    <property type="match status" value="1"/>
</dbReference>
<dbReference type="EMBL" id="FWXD01000034">
    <property type="protein sequence ID" value="SMC29396.1"/>
    <property type="molecule type" value="Genomic_DNA"/>
</dbReference>